<dbReference type="KEGG" id="xcl:G4Z02_03010"/>
<sequence length="310" mass="36771">MDQSNIERFYDYYDRIADRLYREYKKPYLEGMNEAFNLLLDDEMKDEYKEEDINDFISWKQEIVDVEFSREDIRRSVQIGMLKGYKHTYSTNALITPDTMGMIIAYFIQKLYKEQPQTIFDPLVGSGNLVYTIANVLKQDIMVYGVDNDFLKCQLSRNLGDLMDIENAMFFQDTFTYYHQHMDVIVTDMMLHNDGTYMPYQVLNHHIDALRENGYLFAIIENDFFEQEGANIFRQEIQKKGQIFGLISLDKRLFSNRPKSILILRKKIQETNEQNDFLLIEMPPFTDQDGMENTLQQVDQWIAARKDVKA</sequence>
<protein>
    <recommendedName>
        <fullName evidence="5">DNA methylase adenine-specific domain-containing protein</fullName>
    </recommendedName>
</protein>
<gene>
    <name evidence="3" type="ORF">G4Z02_03010</name>
</gene>
<feature type="domain" description="DNA methylase adenine-specific" evidence="1">
    <location>
        <begin position="96"/>
        <end position="297"/>
    </location>
</feature>
<dbReference type="InterPro" id="IPR029063">
    <property type="entry name" value="SAM-dependent_MTases_sf"/>
</dbReference>
<evidence type="ECO:0008006" key="5">
    <source>
        <dbReference type="Google" id="ProtNLM"/>
    </source>
</evidence>
<reference evidence="3 4" key="1">
    <citation type="submission" date="2020-02" db="EMBL/GenBank/DDBJ databases">
        <authorList>
            <person name="Zheng R.K."/>
            <person name="Sun C.M."/>
        </authorList>
    </citation>
    <scope>NUCLEOTIDE SEQUENCE [LARGE SCALE GENOMIC DNA]</scope>
    <source>
        <strain evidence="4">zrk13</strain>
    </source>
</reference>
<dbReference type="InterPro" id="IPR048375">
    <property type="entry name" value="YtxK-like_N"/>
</dbReference>
<dbReference type="Pfam" id="PF21106">
    <property type="entry name" value="YtxK_like"/>
    <property type="match status" value="1"/>
</dbReference>
<dbReference type="EMBL" id="CP048914">
    <property type="protein sequence ID" value="QMS84765.1"/>
    <property type="molecule type" value="Genomic_DNA"/>
</dbReference>
<dbReference type="RefSeq" id="WP_258878386.1">
    <property type="nucleotide sequence ID" value="NZ_CP048914.1"/>
</dbReference>
<dbReference type="GO" id="GO:0008170">
    <property type="term" value="F:N-methyltransferase activity"/>
    <property type="evidence" value="ECO:0007669"/>
    <property type="project" value="InterPro"/>
</dbReference>
<organism evidence="3 4">
    <name type="scientific">Candidatus Xianfuyuplasma coldseepsis</name>
    <dbReference type="NCBI Taxonomy" id="2782163"/>
    <lineage>
        <taxon>Bacteria</taxon>
        <taxon>Bacillati</taxon>
        <taxon>Mycoplasmatota</taxon>
        <taxon>Mollicutes</taxon>
        <taxon>Candidatus Izemoplasmatales</taxon>
        <taxon>Candidatus Izemoplasmataceae</taxon>
        <taxon>Candidatus Xianfuyuplasma</taxon>
    </lineage>
</organism>
<dbReference type="GO" id="GO:0003677">
    <property type="term" value="F:DNA binding"/>
    <property type="evidence" value="ECO:0007669"/>
    <property type="project" value="InterPro"/>
</dbReference>
<evidence type="ECO:0000259" key="1">
    <source>
        <dbReference type="Pfam" id="PF02384"/>
    </source>
</evidence>
<dbReference type="InterPro" id="IPR052933">
    <property type="entry name" value="DNA_Protect_Modify"/>
</dbReference>
<dbReference type="Proteomes" id="UP000514720">
    <property type="component" value="Chromosome"/>
</dbReference>
<keyword evidence="4" id="KW-1185">Reference proteome</keyword>
<name>A0A7L7KQA4_9MOLU</name>
<dbReference type="AlphaFoldDB" id="A0A7L7KQA4"/>
<evidence type="ECO:0000259" key="2">
    <source>
        <dbReference type="Pfam" id="PF21106"/>
    </source>
</evidence>
<dbReference type="PANTHER" id="PTHR41313:SF1">
    <property type="entry name" value="DNA METHYLASE ADENINE-SPECIFIC DOMAIN-CONTAINING PROTEIN"/>
    <property type="match status" value="1"/>
</dbReference>
<evidence type="ECO:0000313" key="3">
    <source>
        <dbReference type="EMBL" id="QMS84765.1"/>
    </source>
</evidence>
<dbReference type="Pfam" id="PF02384">
    <property type="entry name" value="N6_Mtase"/>
    <property type="match status" value="1"/>
</dbReference>
<dbReference type="InterPro" id="IPR003356">
    <property type="entry name" value="DNA_methylase_A-5"/>
</dbReference>
<accession>A0A7L7KQA4</accession>
<feature type="domain" description="YtxK-like N-terminal helical" evidence="2">
    <location>
        <begin position="7"/>
        <end position="84"/>
    </location>
</feature>
<dbReference type="Gene3D" id="1.10.150.470">
    <property type="match status" value="1"/>
</dbReference>
<dbReference type="Gene3D" id="3.40.50.150">
    <property type="entry name" value="Vaccinia Virus protein VP39"/>
    <property type="match status" value="1"/>
</dbReference>
<dbReference type="PANTHER" id="PTHR41313">
    <property type="entry name" value="ADENINE-SPECIFIC METHYLTRANSFERASE"/>
    <property type="match status" value="1"/>
</dbReference>
<dbReference type="SUPFAM" id="SSF53335">
    <property type="entry name" value="S-adenosyl-L-methionine-dependent methyltransferases"/>
    <property type="match status" value="1"/>
</dbReference>
<proteinExistence type="predicted"/>
<evidence type="ECO:0000313" key="4">
    <source>
        <dbReference type="Proteomes" id="UP000514720"/>
    </source>
</evidence>